<dbReference type="EMBL" id="CP013070">
    <property type="protein sequence ID" value="APL93373.1"/>
    <property type="molecule type" value="Genomic_DNA"/>
</dbReference>
<accession>A0A1L5BKE2</accession>
<keyword evidence="1" id="KW-0812">Transmembrane</keyword>
<proteinExistence type="predicted"/>
<name>A0A1L5BKE2_SPHIB</name>
<gene>
    <name evidence="2" type="ORF">SIDU_01890</name>
</gene>
<evidence type="ECO:0000313" key="3">
    <source>
        <dbReference type="Proteomes" id="UP000004550"/>
    </source>
</evidence>
<keyword evidence="1" id="KW-0472">Membrane</keyword>
<evidence type="ECO:0000256" key="1">
    <source>
        <dbReference type="SAM" id="Phobius"/>
    </source>
</evidence>
<evidence type="ECO:0000313" key="2">
    <source>
        <dbReference type="EMBL" id="APL93373.1"/>
    </source>
</evidence>
<dbReference type="AlphaFoldDB" id="A0A1L5BKE2"/>
<dbReference type="Proteomes" id="UP000004550">
    <property type="component" value="Chromosome"/>
</dbReference>
<organism evidence="2 3">
    <name type="scientific">Sphingobium indicum (strain DSM 16412 / CCM 7286 / MTCC 6364 / B90A)</name>
    <dbReference type="NCBI Taxonomy" id="861109"/>
    <lineage>
        <taxon>Bacteria</taxon>
        <taxon>Pseudomonadati</taxon>
        <taxon>Pseudomonadota</taxon>
        <taxon>Alphaproteobacteria</taxon>
        <taxon>Sphingomonadales</taxon>
        <taxon>Sphingomonadaceae</taxon>
        <taxon>Sphingobium</taxon>
    </lineage>
</organism>
<reference evidence="2 3" key="1">
    <citation type="journal article" date="2012" name="J. Bacteriol.">
        <title>Genome sequence of Sphingobium indicum B90A, a hexachlorocyclohexane-degrading bacterium.</title>
        <authorList>
            <person name="Anand S."/>
            <person name="Sangwan N."/>
            <person name="Lata P."/>
            <person name="Kaur J."/>
            <person name="Dua A."/>
            <person name="Singh A.K."/>
            <person name="Verma M."/>
            <person name="Kaur J."/>
            <person name="Khurana J.P."/>
            <person name="Khurana P."/>
            <person name="Mathur S."/>
            <person name="Lal R."/>
        </authorList>
    </citation>
    <scope>NUCLEOTIDE SEQUENCE [LARGE SCALE GENOMIC DNA]</scope>
    <source>
        <strain evidence="3">DSM 16412 / CCM 7286 / MTCC 6364 / B90A</strain>
    </source>
</reference>
<dbReference type="KEGG" id="sinb:SIDU_01890"/>
<feature type="transmembrane region" description="Helical" evidence="1">
    <location>
        <begin position="76"/>
        <end position="98"/>
    </location>
</feature>
<protein>
    <submittedName>
        <fullName evidence="2">Uncharacterized protein</fullName>
    </submittedName>
</protein>
<dbReference type="RefSeq" id="WP_007683821.1">
    <property type="nucleotide sequence ID" value="NZ_CP013070.1"/>
</dbReference>
<sequence>MSTVYNRLRPASQSFMRLQTLLDRYPDIHEQELRELGELASKLTLMEEAILSGSEHLSKTLHQFRRGHTKSQRVPVAELIAFLSLPTLLAAILLWWFFA</sequence>
<keyword evidence="1" id="KW-1133">Transmembrane helix</keyword>